<dbReference type="SUPFAM" id="SSF52218">
    <property type="entry name" value="Flavoproteins"/>
    <property type="match status" value="1"/>
</dbReference>
<comment type="caution">
    <text evidence="3">The sequence shown here is derived from an EMBL/GenBank/DDBJ whole genome shotgun (WGS) entry which is preliminary data.</text>
</comment>
<dbReference type="Gene3D" id="3.40.50.360">
    <property type="match status" value="1"/>
</dbReference>
<keyword evidence="4" id="KW-1185">Reference proteome</keyword>
<dbReference type="GO" id="GO:0010181">
    <property type="term" value="F:FMN binding"/>
    <property type="evidence" value="ECO:0007669"/>
    <property type="project" value="InterPro"/>
</dbReference>
<feature type="domain" description="Flavodoxin-like" evidence="2">
    <location>
        <begin position="37"/>
        <end position="190"/>
    </location>
</feature>
<proteinExistence type="predicted"/>
<evidence type="ECO:0000259" key="2">
    <source>
        <dbReference type="PROSITE" id="PS50902"/>
    </source>
</evidence>
<dbReference type="PROSITE" id="PS00201">
    <property type="entry name" value="FLAVODOXIN"/>
    <property type="match status" value="1"/>
</dbReference>
<dbReference type="InterPro" id="IPR029039">
    <property type="entry name" value="Flavoprotein-like_sf"/>
</dbReference>
<dbReference type="InterPro" id="IPR008254">
    <property type="entry name" value="Flavodoxin/NO_synth"/>
</dbReference>
<dbReference type="Proteomes" id="UP000275925">
    <property type="component" value="Unassembled WGS sequence"/>
</dbReference>
<organism evidence="3 4">
    <name type="scientific">Candidatus Termititenax persephonae</name>
    <dbReference type="NCBI Taxonomy" id="2218525"/>
    <lineage>
        <taxon>Bacteria</taxon>
        <taxon>Bacillati</taxon>
        <taxon>Candidatus Margulisiibacteriota</taxon>
        <taxon>Candidatus Termititenacia</taxon>
        <taxon>Candidatus Termititenacales</taxon>
        <taxon>Candidatus Termititenacaceae</taxon>
        <taxon>Candidatus Termititenax</taxon>
    </lineage>
</organism>
<name>A0A388TGA8_9BACT</name>
<dbReference type="Pfam" id="PF12682">
    <property type="entry name" value="Flavodoxin_4"/>
    <property type="match status" value="1"/>
</dbReference>
<gene>
    <name evidence="3" type="ORF">NO2_0729</name>
</gene>
<dbReference type="PANTHER" id="PTHR39201">
    <property type="entry name" value="EXPORTED PROTEIN-RELATED"/>
    <property type="match status" value="1"/>
</dbReference>
<evidence type="ECO:0000313" key="4">
    <source>
        <dbReference type="Proteomes" id="UP000275925"/>
    </source>
</evidence>
<dbReference type="PROSITE" id="PS50902">
    <property type="entry name" value="FLAVODOXIN_LIKE"/>
    <property type="match status" value="1"/>
</dbReference>
<dbReference type="AlphaFoldDB" id="A0A388TGA8"/>
<accession>A0A388TGA8</accession>
<sequence>MKKFLPILFIMPFLIGIANAQTTIKQSMERSDKISKILVVYYSHTGNTREIAKQIQAAVGGDIFAIEPLKPYPSEYRKTTEQAKKEITAGFKPEIKSGVANIKDYDTVFIGSPCWWSTIAPPVATFLSKHDLSGQTIIPFMTHGGSGLGHSVSDITKLAPKATIKTGRAFYGSSAPSAKEDVEEWLKDMAK</sequence>
<feature type="signal peptide" evidence="1">
    <location>
        <begin position="1"/>
        <end position="20"/>
    </location>
</feature>
<protein>
    <submittedName>
        <fullName evidence="3">NADPH-dependent FMN reductase</fullName>
    </submittedName>
</protein>
<reference evidence="3 4" key="1">
    <citation type="journal article" date="2019" name="ISME J.">
        <title>Genome analyses of uncultured TG2/ZB3 bacteria in 'Margulisbacteria' specifically attached to ectosymbiotic spirochetes of protists in the termite gut.</title>
        <authorList>
            <person name="Utami Y.D."/>
            <person name="Kuwahara H."/>
            <person name="Igai K."/>
            <person name="Murakami T."/>
            <person name="Sugaya K."/>
            <person name="Morikawa T."/>
            <person name="Nagura Y."/>
            <person name="Yuki M."/>
            <person name="Deevong P."/>
            <person name="Inoue T."/>
            <person name="Kihara K."/>
            <person name="Lo N."/>
            <person name="Yamada A."/>
            <person name="Ohkuma M."/>
            <person name="Hongoh Y."/>
        </authorList>
    </citation>
    <scope>NUCLEOTIDE SEQUENCE [LARGE SCALE GENOMIC DNA]</scope>
    <source>
        <strain evidence="3">NkOx7-02</strain>
    </source>
</reference>
<dbReference type="InterPro" id="IPR001226">
    <property type="entry name" value="Flavodoxin_CS"/>
</dbReference>
<dbReference type="PANTHER" id="PTHR39201:SF1">
    <property type="entry name" value="FLAVODOXIN-LIKE DOMAIN-CONTAINING PROTEIN"/>
    <property type="match status" value="1"/>
</dbReference>
<keyword evidence="1" id="KW-0732">Signal</keyword>
<dbReference type="GO" id="GO:0009055">
    <property type="term" value="F:electron transfer activity"/>
    <property type="evidence" value="ECO:0007669"/>
    <property type="project" value="InterPro"/>
</dbReference>
<evidence type="ECO:0000256" key="1">
    <source>
        <dbReference type="SAM" id="SignalP"/>
    </source>
</evidence>
<evidence type="ECO:0000313" key="3">
    <source>
        <dbReference type="EMBL" id="GBR76125.1"/>
    </source>
</evidence>
<dbReference type="EMBL" id="BGZO01000016">
    <property type="protein sequence ID" value="GBR76125.1"/>
    <property type="molecule type" value="Genomic_DNA"/>
</dbReference>
<feature type="chain" id="PRO_5017445183" evidence="1">
    <location>
        <begin position="21"/>
        <end position="191"/>
    </location>
</feature>